<sequence>MNETSRDNQDQNKENFQEVKDLREERVNAQIANYVKLYGTKFTLMEG</sequence>
<keyword evidence="2" id="KW-1185">Reference proteome</keyword>
<evidence type="ECO:0000313" key="1">
    <source>
        <dbReference type="EMBL" id="ATW62756.1"/>
    </source>
</evidence>
<proteinExistence type="predicted"/>
<gene>
    <name evidence="1" type="ORF">SCBWM1_gp72</name>
</gene>
<dbReference type="EMBL" id="MG450654">
    <property type="protein sequence ID" value="ATW62756.1"/>
    <property type="molecule type" value="Genomic_DNA"/>
</dbReference>
<name>A0A3G1L3K1_9CAUD</name>
<evidence type="ECO:0000313" key="2">
    <source>
        <dbReference type="Proteomes" id="UP000274731"/>
    </source>
</evidence>
<reference evidence="1 2" key="1">
    <citation type="journal article" date="2018" name="Environ. Microbiol.">
        <title>Novel phage-host interactions and evolution as revealed by a cyanomyovirus isolated from an estuarine environment.</title>
        <authorList>
            <person name="Xu Y."/>
            <person name="Zhang R."/>
            <person name="Wang N."/>
            <person name="Cai L."/>
            <person name="Tong Y."/>
            <person name="Sun Q."/>
            <person name="Chen F."/>
            <person name="Jiao N."/>
        </authorList>
    </citation>
    <scope>NUCLEOTIDE SEQUENCE [LARGE SCALE GENOMIC DNA]</scope>
</reference>
<protein>
    <submittedName>
        <fullName evidence="1">Uncharacterized protein</fullName>
    </submittedName>
</protein>
<accession>A0A3G1L3K1</accession>
<organism evidence="1 2">
    <name type="scientific">Synechococcus phage S-CBWM1</name>
    <dbReference type="NCBI Taxonomy" id="2053653"/>
    <lineage>
        <taxon>Viruses</taxon>
        <taxon>Duplodnaviria</taxon>
        <taxon>Heunggongvirae</taxon>
        <taxon>Uroviricota</taxon>
        <taxon>Caudoviricetes</taxon>
        <taxon>Aokuangvirus</taxon>
        <taxon>Aokuangvirus SCBWM1</taxon>
    </lineage>
</organism>
<dbReference type="Proteomes" id="UP000274731">
    <property type="component" value="Segment"/>
</dbReference>